<dbReference type="SUPFAM" id="SSF53850">
    <property type="entry name" value="Periplasmic binding protein-like II"/>
    <property type="match status" value="1"/>
</dbReference>
<accession>A0ABU9L1B6</accession>
<gene>
    <name evidence="3" type="ORF">AABB81_10075</name>
</gene>
<protein>
    <submittedName>
        <fullName evidence="3">Transporter substrate-binding domain-containing protein</fullName>
    </submittedName>
</protein>
<dbReference type="PANTHER" id="PTHR35936">
    <property type="entry name" value="MEMBRANE-BOUND LYTIC MUREIN TRANSGLYCOSYLASE F"/>
    <property type="match status" value="1"/>
</dbReference>
<dbReference type="Proteomes" id="UP001474120">
    <property type="component" value="Unassembled WGS sequence"/>
</dbReference>
<dbReference type="InterPro" id="IPR001638">
    <property type="entry name" value="Solute-binding_3/MltF_N"/>
</dbReference>
<evidence type="ECO:0000313" key="4">
    <source>
        <dbReference type="Proteomes" id="UP001474120"/>
    </source>
</evidence>
<organism evidence="3 4">
    <name type="scientific">Lutimonas vermicola</name>
    <dbReference type="NCBI Taxonomy" id="414288"/>
    <lineage>
        <taxon>Bacteria</taxon>
        <taxon>Pseudomonadati</taxon>
        <taxon>Bacteroidota</taxon>
        <taxon>Flavobacteriia</taxon>
        <taxon>Flavobacteriales</taxon>
        <taxon>Flavobacteriaceae</taxon>
        <taxon>Lutimonas</taxon>
    </lineage>
</organism>
<evidence type="ECO:0000313" key="3">
    <source>
        <dbReference type="EMBL" id="MEL4456243.1"/>
    </source>
</evidence>
<dbReference type="EMBL" id="JBCDNA010000002">
    <property type="protein sequence ID" value="MEL4456243.1"/>
    <property type="molecule type" value="Genomic_DNA"/>
</dbReference>
<evidence type="ECO:0000256" key="1">
    <source>
        <dbReference type="ARBA" id="ARBA00022729"/>
    </source>
</evidence>
<feature type="domain" description="Solute-binding protein family 3/N-terminal" evidence="2">
    <location>
        <begin position="22"/>
        <end position="244"/>
    </location>
</feature>
<evidence type="ECO:0000259" key="2">
    <source>
        <dbReference type="SMART" id="SM00062"/>
    </source>
</evidence>
<comment type="caution">
    <text evidence="3">The sequence shown here is derived from an EMBL/GenBank/DDBJ whole genome shotgun (WGS) entry which is preliminary data.</text>
</comment>
<dbReference type="Pfam" id="PF00497">
    <property type="entry name" value="SBP_bac_3"/>
    <property type="match status" value="1"/>
</dbReference>
<dbReference type="SMART" id="SM00062">
    <property type="entry name" value="PBPb"/>
    <property type="match status" value="1"/>
</dbReference>
<keyword evidence="4" id="KW-1185">Reference proteome</keyword>
<dbReference type="RefSeq" id="WP_342160320.1">
    <property type="nucleotide sequence ID" value="NZ_JBCDNA010000002.1"/>
</dbReference>
<dbReference type="PANTHER" id="PTHR35936:SF25">
    <property type="entry name" value="ABC TRANSPORTER SUBSTRATE-BINDING PROTEIN"/>
    <property type="match status" value="1"/>
</dbReference>
<proteinExistence type="predicted"/>
<reference evidence="3 4" key="1">
    <citation type="submission" date="2024-04" db="EMBL/GenBank/DDBJ databases">
        <title>whole genome sequencing of Lutimonas vermicola strain IMCC1616.</title>
        <authorList>
            <person name="Bae S.S."/>
        </authorList>
    </citation>
    <scope>NUCLEOTIDE SEQUENCE [LARGE SCALE GENOMIC DNA]</scope>
    <source>
        <strain evidence="3 4">IMCC1616</strain>
    </source>
</reference>
<name>A0ABU9L1B6_9FLAO</name>
<sequence length="326" mass="37409">MKKYLFYVLSFFTLFVYAQDRQLSLAADVWPPFTDIDGEKSILSDLVQEALGRMKINSTIETMEFAKIFIEINSGRFDGSPALWISDEREKYYFFSKPYFYNQLILVGKKGSDVSAASFDELSGKKIGVINNYAYGDFDKNQEVEVVSDLSNQKNLENLLSDKIDYMLVDALLIQYMLTYQLNDVTEFLAIGKKPLLVKSSHLALGKHVQNAKIILEHFDEKIKEMIADESYNRILELNWIKADVDGDGKMELVLGGNKAGTSAPQNIYGLMHDNSYKEKNPPQRYYVDGKLYETWDNIPNNYKLDLVVDSTPSIEDTYIRLDFLD</sequence>
<dbReference type="Gene3D" id="3.40.190.10">
    <property type="entry name" value="Periplasmic binding protein-like II"/>
    <property type="match status" value="2"/>
</dbReference>
<keyword evidence="1" id="KW-0732">Signal</keyword>